<evidence type="ECO:0000313" key="10">
    <source>
        <dbReference type="EMBL" id="MDP9805844.1"/>
    </source>
</evidence>
<evidence type="ECO:0000313" key="11">
    <source>
        <dbReference type="Proteomes" id="UP001243212"/>
    </source>
</evidence>
<evidence type="ECO:0000256" key="8">
    <source>
        <dbReference type="ARBA" id="ARBA00023136"/>
    </source>
</evidence>
<keyword evidence="10" id="KW-0762">Sugar transport</keyword>
<evidence type="ECO:0000256" key="4">
    <source>
        <dbReference type="ARBA" id="ARBA00022741"/>
    </source>
</evidence>
<sequence>MPGLEVTNLQVSNRFSGTFTVEPGQILAVVGPSGSGKTTLVEAIAGLVPASGSIAWQGKEISKCAPQNRPTALVAQTPVVFPALTVAENVGFALDNANMSEDIRVSRIDIALAEMRITGIADRQPHTLSGGQAQRTALARTLVQRPRILLLDEPLAHVDSHLRIDLQEVLINYTRELGAATIYVTHDVDEAFHVADRIAIIHHGSILQTSDPREVYERPSCRHVAHILGISNIFSCFVTSSSLGECRAQIGNVELSARGDVSRGEALLSFPAESIRFSDHGLIHGKVMRSVFVRSHLWHDIETSFGTVHASTPTTAHIHRGDHVHFDIDSPWIIPNDDCNPHNLSRRK</sequence>
<evidence type="ECO:0000259" key="9">
    <source>
        <dbReference type="PROSITE" id="PS50893"/>
    </source>
</evidence>
<dbReference type="Proteomes" id="UP001243212">
    <property type="component" value="Unassembled WGS sequence"/>
</dbReference>
<dbReference type="SMART" id="SM00382">
    <property type="entry name" value="AAA"/>
    <property type="match status" value="1"/>
</dbReference>
<keyword evidence="2" id="KW-1003">Cell membrane</keyword>
<evidence type="ECO:0000256" key="1">
    <source>
        <dbReference type="ARBA" id="ARBA00022448"/>
    </source>
</evidence>
<keyword evidence="4" id="KW-0547">Nucleotide-binding</keyword>
<dbReference type="Pfam" id="PF00005">
    <property type="entry name" value="ABC_tran"/>
    <property type="match status" value="1"/>
</dbReference>
<proteinExistence type="predicted"/>
<comment type="caution">
    <text evidence="10">The sequence shown here is derived from an EMBL/GenBank/DDBJ whole genome shotgun (WGS) entry which is preliminary data.</text>
</comment>
<keyword evidence="5" id="KW-0067">ATP-binding</keyword>
<dbReference type="RefSeq" id="WP_307682101.1">
    <property type="nucleotide sequence ID" value="NZ_JAUSQX010000001.1"/>
</dbReference>
<name>A0ABT9NES4_9ACTO</name>
<keyword evidence="7" id="KW-0406">Ion transport</keyword>
<dbReference type="EMBL" id="JAUSQX010000001">
    <property type="protein sequence ID" value="MDP9805844.1"/>
    <property type="molecule type" value="Genomic_DNA"/>
</dbReference>
<evidence type="ECO:0000256" key="2">
    <source>
        <dbReference type="ARBA" id="ARBA00022475"/>
    </source>
</evidence>
<dbReference type="PROSITE" id="PS50893">
    <property type="entry name" value="ABC_TRANSPORTER_2"/>
    <property type="match status" value="1"/>
</dbReference>
<gene>
    <name evidence="10" type="ORF">J2S70_000426</name>
</gene>
<dbReference type="InterPro" id="IPR027417">
    <property type="entry name" value="P-loop_NTPase"/>
</dbReference>
<evidence type="ECO:0000256" key="7">
    <source>
        <dbReference type="ARBA" id="ARBA00023065"/>
    </source>
</evidence>
<protein>
    <submittedName>
        <fullName evidence="10">ABC-type sugar transport system ATPase subunit</fullName>
    </submittedName>
</protein>
<dbReference type="InterPro" id="IPR003439">
    <property type="entry name" value="ABC_transporter-like_ATP-bd"/>
</dbReference>
<keyword evidence="8" id="KW-0472">Membrane</keyword>
<keyword evidence="6" id="KW-0408">Iron</keyword>
<dbReference type="CDD" id="cd03259">
    <property type="entry name" value="ABC_Carb_Solutes_like"/>
    <property type="match status" value="1"/>
</dbReference>
<dbReference type="InterPro" id="IPR050093">
    <property type="entry name" value="ABC_SmlMolc_Importer"/>
</dbReference>
<dbReference type="SUPFAM" id="SSF52540">
    <property type="entry name" value="P-loop containing nucleoside triphosphate hydrolases"/>
    <property type="match status" value="1"/>
</dbReference>
<keyword evidence="3" id="KW-0410">Iron transport</keyword>
<accession>A0ABT9NES4</accession>
<dbReference type="PANTHER" id="PTHR42781">
    <property type="entry name" value="SPERMIDINE/PUTRESCINE IMPORT ATP-BINDING PROTEIN POTA"/>
    <property type="match status" value="1"/>
</dbReference>
<feature type="domain" description="ABC transporter" evidence="9">
    <location>
        <begin position="4"/>
        <end position="228"/>
    </location>
</feature>
<dbReference type="Gene3D" id="3.40.50.300">
    <property type="entry name" value="P-loop containing nucleotide triphosphate hydrolases"/>
    <property type="match status" value="1"/>
</dbReference>
<dbReference type="InterPro" id="IPR015853">
    <property type="entry name" value="ABC_transpr_FbpC"/>
</dbReference>
<dbReference type="InterPro" id="IPR003593">
    <property type="entry name" value="AAA+_ATPase"/>
</dbReference>
<dbReference type="PANTHER" id="PTHR42781:SF4">
    <property type="entry name" value="SPERMIDINE_PUTRESCINE IMPORT ATP-BINDING PROTEIN POTA"/>
    <property type="match status" value="1"/>
</dbReference>
<organism evidence="10 11">
    <name type="scientific">Trueperella bonasi</name>
    <dbReference type="NCBI Taxonomy" id="312286"/>
    <lineage>
        <taxon>Bacteria</taxon>
        <taxon>Bacillati</taxon>
        <taxon>Actinomycetota</taxon>
        <taxon>Actinomycetes</taxon>
        <taxon>Actinomycetales</taxon>
        <taxon>Actinomycetaceae</taxon>
        <taxon>Trueperella</taxon>
    </lineage>
</organism>
<evidence type="ECO:0000256" key="6">
    <source>
        <dbReference type="ARBA" id="ARBA00023004"/>
    </source>
</evidence>
<keyword evidence="11" id="KW-1185">Reference proteome</keyword>
<evidence type="ECO:0000256" key="3">
    <source>
        <dbReference type="ARBA" id="ARBA00022496"/>
    </source>
</evidence>
<reference evidence="10 11" key="1">
    <citation type="submission" date="2023-07" db="EMBL/GenBank/DDBJ databases">
        <title>Sequencing the genomes of 1000 actinobacteria strains.</title>
        <authorList>
            <person name="Klenk H.-P."/>
        </authorList>
    </citation>
    <scope>NUCLEOTIDE SEQUENCE [LARGE SCALE GENOMIC DNA]</scope>
    <source>
        <strain evidence="10 11">DSM 17163</strain>
    </source>
</reference>
<keyword evidence="1" id="KW-0813">Transport</keyword>
<evidence type="ECO:0000256" key="5">
    <source>
        <dbReference type="ARBA" id="ARBA00022840"/>
    </source>
</evidence>